<dbReference type="AlphaFoldDB" id="A0A401Z778"/>
<protein>
    <submittedName>
        <fullName evidence="1">Uncharacterized protein</fullName>
    </submittedName>
</protein>
<keyword evidence="2" id="KW-1185">Reference proteome</keyword>
<evidence type="ECO:0000313" key="2">
    <source>
        <dbReference type="Proteomes" id="UP000287224"/>
    </source>
</evidence>
<organism evidence="1 2">
    <name type="scientific">Dictyobacter aurantiacus</name>
    <dbReference type="NCBI Taxonomy" id="1936993"/>
    <lineage>
        <taxon>Bacteria</taxon>
        <taxon>Bacillati</taxon>
        <taxon>Chloroflexota</taxon>
        <taxon>Ktedonobacteria</taxon>
        <taxon>Ktedonobacterales</taxon>
        <taxon>Dictyobacteraceae</taxon>
        <taxon>Dictyobacter</taxon>
    </lineage>
</organism>
<accession>A0A401Z778</accession>
<reference evidence="2" key="1">
    <citation type="submission" date="2018-12" db="EMBL/GenBank/DDBJ databases">
        <title>Tengunoibacter tsumagoiensis gen. nov., sp. nov., Dictyobacter kobayashii sp. nov., D. alpinus sp. nov., and D. joshuensis sp. nov. and description of Dictyobacteraceae fam. nov. within the order Ktedonobacterales isolated from Tengu-no-mugimeshi.</title>
        <authorList>
            <person name="Wang C.M."/>
            <person name="Zheng Y."/>
            <person name="Sakai Y."/>
            <person name="Toyoda A."/>
            <person name="Minakuchi Y."/>
            <person name="Abe K."/>
            <person name="Yokota A."/>
            <person name="Yabe S."/>
        </authorList>
    </citation>
    <scope>NUCLEOTIDE SEQUENCE [LARGE SCALE GENOMIC DNA]</scope>
    <source>
        <strain evidence="2">S-27</strain>
    </source>
</reference>
<gene>
    <name evidence="1" type="ORF">KDAU_00140</name>
</gene>
<comment type="caution">
    <text evidence="1">The sequence shown here is derived from an EMBL/GenBank/DDBJ whole genome shotgun (WGS) entry which is preliminary data.</text>
</comment>
<dbReference type="EMBL" id="BIFQ01000001">
    <property type="protein sequence ID" value="GCE02685.1"/>
    <property type="molecule type" value="Genomic_DNA"/>
</dbReference>
<name>A0A401Z778_9CHLR</name>
<sequence length="62" mass="7111">MQYVRGLPPLLCIHKVKLLQSDQKRLRVMHRIMLVAFSSGEQASGGKPRTYCGIFSFCMLLR</sequence>
<proteinExistence type="predicted"/>
<evidence type="ECO:0000313" key="1">
    <source>
        <dbReference type="EMBL" id="GCE02685.1"/>
    </source>
</evidence>
<dbReference type="Proteomes" id="UP000287224">
    <property type="component" value="Unassembled WGS sequence"/>
</dbReference>